<reference evidence="2" key="1">
    <citation type="submission" date="2021-08" db="EMBL/GenBank/DDBJ databases">
        <title>Chromosome-Level Trichoderma cornu-damae using Hi-C Data.</title>
        <authorList>
            <person name="Kim C.S."/>
        </authorList>
    </citation>
    <scope>NUCLEOTIDE SEQUENCE</scope>
    <source>
        <strain evidence="2">KA19-0412C</strain>
    </source>
</reference>
<evidence type="ECO:0000313" key="2">
    <source>
        <dbReference type="EMBL" id="KAH6605399.1"/>
    </source>
</evidence>
<feature type="compositionally biased region" description="Basic and acidic residues" evidence="1">
    <location>
        <begin position="9"/>
        <end position="23"/>
    </location>
</feature>
<accession>A0A9P8QHX6</accession>
<keyword evidence="3" id="KW-1185">Reference proteome</keyword>
<comment type="caution">
    <text evidence="2">The sequence shown here is derived from an EMBL/GenBank/DDBJ whole genome shotgun (WGS) entry which is preliminary data.</text>
</comment>
<dbReference type="EMBL" id="JAIWOZ010000005">
    <property type="protein sequence ID" value="KAH6605399.1"/>
    <property type="molecule type" value="Genomic_DNA"/>
</dbReference>
<dbReference type="Proteomes" id="UP000827724">
    <property type="component" value="Unassembled WGS sequence"/>
</dbReference>
<protein>
    <submittedName>
        <fullName evidence="2">Uncharacterized protein</fullName>
    </submittedName>
</protein>
<proteinExistence type="predicted"/>
<name>A0A9P8QHX6_9HYPO</name>
<organism evidence="2 3">
    <name type="scientific">Trichoderma cornu-damae</name>
    <dbReference type="NCBI Taxonomy" id="654480"/>
    <lineage>
        <taxon>Eukaryota</taxon>
        <taxon>Fungi</taxon>
        <taxon>Dikarya</taxon>
        <taxon>Ascomycota</taxon>
        <taxon>Pezizomycotina</taxon>
        <taxon>Sordariomycetes</taxon>
        <taxon>Hypocreomycetidae</taxon>
        <taxon>Hypocreales</taxon>
        <taxon>Hypocreaceae</taxon>
        <taxon>Trichoderma</taxon>
    </lineage>
</organism>
<dbReference type="AlphaFoldDB" id="A0A9P8QHX6"/>
<feature type="compositionally biased region" description="Polar residues" evidence="1">
    <location>
        <begin position="55"/>
        <end position="66"/>
    </location>
</feature>
<gene>
    <name evidence="2" type="ORF">Trco_007106</name>
</gene>
<evidence type="ECO:0000256" key="1">
    <source>
        <dbReference type="SAM" id="MobiDB-lite"/>
    </source>
</evidence>
<feature type="region of interest" description="Disordered" evidence="1">
    <location>
        <begin position="1"/>
        <end position="106"/>
    </location>
</feature>
<feature type="compositionally biased region" description="Polar residues" evidence="1">
    <location>
        <begin position="89"/>
        <end position="103"/>
    </location>
</feature>
<sequence length="128" mass="13359">MAVGGSGKGEYHQQDSLTDHQDGRLLGAGRMAQLPPPTGTSPAMDPTGVSELPATPSQQSVNSGATPASRHIVSMPSSSGAGGRESEISGFTVSAQQSPQLKEQSPLIHQSLFELEDSSSRTFVGRRR</sequence>
<evidence type="ECO:0000313" key="3">
    <source>
        <dbReference type="Proteomes" id="UP000827724"/>
    </source>
</evidence>